<name>A0A3B0RE40_9ZZZZ</name>
<evidence type="ECO:0000256" key="3">
    <source>
        <dbReference type="ARBA" id="ARBA00022552"/>
    </source>
</evidence>
<dbReference type="InterPro" id="IPR056792">
    <property type="entry name" value="PRC_RimM"/>
</dbReference>
<dbReference type="GO" id="GO:0043022">
    <property type="term" value="F:ribosome binding"/>
    <property type="evidence" value="ECO:0007669"/>
    <property type="project" value="InterPro"/>
</dbReference>
<accession>A0A3B0RE40</accession>
<dbReference type="EMBL" id="UOEE01000106">
    <property type="protein sequence ID" value="VAV90221.1"/>
    <property type="molecule type" value="Genomic_DNA"/>
</dbReference>
<keyword evidence="1" id="KW-0963">Cytoplasm</keyword>
<dbReference type="InterPro" id="IPR002676">
    <property type="entry name" value="RimM_N"/>
</dbReference>
<dbReference type="SUPFAM" id="SSF50346">
    <property type="entry name" value="PRC-barrel domain"/>
    <property type="match status" value="1"/>
</dbReference>
<dbReference type="AlphaFoldDB" id="A0A3B0RE40"/>
<proteinExistence type="inferred from homology"/>
<feature type="compositionally biased region" description="Pro residues" evidence="5">
    <location>
        <begin position="7"/>
        <end position="19"/>
    </location>
</feature>
<dbReference type="InterPro" id="IPR036976">
    <property type="entry name" value="RimM_N_sf"/>
</dbReference>
<protein>
    <submittedName>
        <fullName evidence="8">16S rRNA processing protein RimM</fullName>
    </submittedName>
</protein>
<evidence type="ECO:0000259" key="6">
    <source>
        <dbReference type="Pfam" id="PF01782"/>
    </source>
</evidence>
<dbReference type="HAMAP" id="MF_00014">
    <property type="entry name" value="Ribosome_mat_RimM"/>
    <property type="match status" value="1"/>
</dbReference>
<dbReference type="GO" id="GO:0006364">
    <property type="term" value="P:rRNA processing"/>
    <property type="evidence" value="ECO:0007669"/>
    <property type="project" value="UniProtKB-KW"/>
</dbReference>
<evidence type="ECO:0000313" key="8">
    <source>
        <dbReference type="EMBL" id="VAV90221.1"/>
    </source>
</evidence>
<dbReference type="Gene3D" id="2.40.30.60">
    <property type="entry name" value="RimM"/>
    <property type="match status" value="1"/>
</dbReference>
<reference evidence="8" key="1">
    <citation type="submission" date="2018-06" db="EMBL/GenBank/DDBJ databases">
        <authorList>
            <person name="Zhirakovskaya E."/>
        </authorList>
    </citation>
    <scope>NUCLEOTIDE SEQUENCE</scope>
</reference>
<evidence type="ECO:0000256" key="2">
    <source>
        <dbReference type="ARBA" id="ARBA00022517"/>
    </source>
</evidence>
<dbReference type="GO" id="GO:0005840">
    <property type="term" value="C:ribosome"/>
    <property type="evidence" value="ECO:0007669"/>
    <property type="project" value="InterPro"/>
</dbReference>
<keyword evidence="3" id="KW-0698">rRNA processing</keyword>
<evidence type="ECO:0000256" key="4">
    <source>
        <dbReference type="ARBA" id="ARBA00023186"/>
    </source>
</evidence>
<evidence type="ECO:0000259" key="7">
    <source>
        <dbReference type="Pfam" id="PF24986"/>
    </source>
</evidence>
<sequence>MTATTKAPPPTAAPPPPPQRGEDEGHTTILVAAITGAFGARGEIRLKSFTNEPAACLSYAPFVDVDGKVILKISKPRQVKGGFAVRSPGVQYRDQAEALRGTKLYCLREVLPAPEKDEFYHSDLLGLSVFSADDVLMGRIADVQNYGASDLLEICDTPNVTANWTLPFTLAHVPLVDVPGKKVSIQDWQEFLPDKNAKPKQGQ</sequence>
<evidence type="ECO:0000256" key="5">
    <source>
        <dbReference type="SAM" id="MobiDB-lite"/>
    </source>
</evidence>
<dbReference type="PANTHER" id="PTHR33692">
    <property type="entry name" value="RIBOSOME MATURATION FACTOR RIMM"/>
    <property type="match status" value="1"/>
</dbReference>
<keyword evidence="4" id="KW-0143">Chaperone</keyword>
<dbReference type="PANTHER" id="PTHR33692:SF1">
    <property type="entry name" value="RIBOSOME MATURATION FACTOR RIMM"/>
    <property type="match status" value="1"/>
</dbReference>
<evidence type="ECO:0000256" key="1">
    <source>
        <dbReference type="ARBA" id="ARBA00022490"/>
    </source>
</evidence>
<dbReference type="Gene3D" id="2.30.30.240">
    <property type="entry name" value="PRC-barrel domain"/>
    <property type="match status" value="1"/>
</dbReference>
<keyword evidence="2" id="KW-0690">Ribosome biogenesis</keyword>
<feature type="region of interest" description="Disordered" evidence="5">
    <location>
        <begin position="1"/>
        <end position="24"/>
    </location>
</feature>
<feature type="domain" description="RimM N-terminal" evidence="6">
    <location>
        <begin position="31"/>
        <end position="109"/>
    </location>
</feature>
<dbReference type="InterPro" id="IPR011033">
    <property type="entry name" value="PRC_barrel-like_sf"/>
</dbReference>
<dbReference type="Pfam" id="PF24986">
    <property type="entry name" value="PRC_RimM"/>
    <property type="match status" value="1"/>
</dbReference>
<feature type="domain" description="Ribosome maturation factor RimM PRC barrel" evidence="7">
    <location>
        <begin position="122"/>
        <end position="185"/>
    </location>
</feature>
<organism evidence="8">
    <name type="scientific">hydrothermal vent metagenome</name>
    <dbReference type="NCBI Taxonomy" id="652676"/>
    <lineage>
        <taxon>unclassified sequences</taxon>
        <taxon>metagenomes</taxon>
        <taxon>ecological metagenomes</taxon>
    </lineage>
</organism>
<dbReference type="InterPro" id="IPR009000">
    <property type="entry name" value="Transl_B-barrel_sf"/>
</dbReference>
<dbReference type="SUPFAM" id="SSF50447">
    <property type="entry name" value="Translation proteins"/>
    <property type="match status" value="1"/>
</dbReference>
<dbReference type="NCBIfam" id="TIGR02273">
    <property type="entry name" value="16S_RimM"/>
    <property type="match status" value="1"/>
</dbReference>
<dbReference type="InterPro" id="IPR011961">
    <property type="entry name" value="RimM"/>
</dbReference>
<gene>
    <name evidence="8" type="ORF">MNBD_ALPHA06-1413</name>
</gene>
<dbReference type="Pfam" id="PF01782">
    <property type="entry name" value="RimM"/>
    <property type="match status" value="1"/>
</dbReference>